<sequence>MTRKEQGNEAADYGRNRMEAERWRGIQSQRTKARSRSGGGVGIGHGEGLGHAWFHPTPLLDASIGIP</sequence>
<evidence type="ECO:0000313" key="3">
    <source>
        <dbReference type="Proteomes" id="UP001497516"/>
    </source>
</evidence>
<proteinExistence type="predicted"/>
<accession>A0AAV2DVX9</accession>
<keyword evidence="3" id="KW-1185">Reference proteome</keyword>
<evidence type="ECO:0000256" key="1">
    <source>
        <dbReference type="SAM" id="MobiDB-lite"/>
    </source>
</evidence>
<gene>
    <name evidence="2" type="ORF">LTRI10_LOCUS19310</name>
</gene>
<name>A0AAV2DVX9_9ROSI</name>
<feature type="compositionally biased region" description="Basic and acidic residues" evidence="1">
    <location>
        <begin position="1"/>
        <end position="24"/>
    </location>
</feature>
<evidence type="ECO:0000313" key="2">
    <source>
        <dbReference type="EMBL" id="CAL1377679.1"/>
    </source>
</evidence>
<feature type="region of interest" description="Disordered" evidence="1">
    <location>
        <begin position="1"/>
        <end position="43"/>
    </location>
</feature>
<dbReference type="EMBL" id="OZ034816">
    <property type="protein sequence ID" value="CAL1377679.1"/>
    <property type="molecule type" value="Genomic_DNA"/>
</dbReference>
<protein>
    <submittedName>
        <fullName evidence="2">Uncharacterized protein</fullName>
    </submittedName>
</protein>
<reference evidence="2 3" key="1">
    <citation type="submission" date="2024-04" db="EMBL/GenBank/DDBJ databases">
        <authorList>
            <person name="Fracassetti M."/>
        </authorList>
    </citation>
    <scope>NUCLEOTIDE SEQUENCE [LARGE SCALE GENOMIC DNA]</scope>
</reference>
<dbReference type="AlphaFoldDB" id="A0AAV2DVX9"/>
<dbReference type="Proteomes" id="UP001497516">
    <property type="component" value="Chromosome 3"/>
</dbReference>
<organism evidence="2 3">
    <name type="scientific">Linum trigynum</name>
    <dbReference type="NCBI Taxonomy" id="586398"/>
    <lineage>
        <taxon>Eukaryota</taxon>
        <taxon>Viridiplantae</taxon>
        <taxon>Streptophyta</taxon>
        <taxon>Embryophyta</taxon>
        <taxon>Tracheophyta</taxon>
        <taxon>Spermatophyta</taxon>
        <taxon>Magnoliopsida</taxon>
        <taxon>eudicotyledons</taxon>
        <taxon>Gunneridae</taxon>
        <taxon>Pentapetalae</taxon>
        <taxon>rosids</taxon>
        <taxon>fabids</taxon>
        <taxon>Malpighiales</taxon>
        <taxon>Linaceae</taxon>
        <taxon>Linum</taxon>
    </lineage>
</organism>